<dbReference type="PROSITE" id="PS00508">
    <property type="entry name" value="NI_HGENASE_L_2"/>
    <property type="match status" value="1"/>
</dbReference>
<comment type="cofactor">
    <cofactor evidence="2">
        <name>Ni(2+)</name>
        <dbReference type="ChEBI" id="CHEBI:49786"/>
    </cofactor>
</comment>
<name>A0A977PK07_9CREN</name>
<gene>
    <name evidence="3" type="ORF">IPA_03495</name>
</gene>
<feature type="binding site" evidence="2">
    <location>
        <position position="397"/>
    </location>
    <ligand>
        <name>Mg(2+)</name>
        <dbReference type="ChEBI" id="CHEBI:18420"/>
    </ligand>
</feature>
<dbReference type="InterPro" id="IPR018194">
    <property type="entry name" value="Ni-dep_hyd_lsu_Ni_BS"/>
</dbReference>
<keyword evidence="2" id="KW-0533">Nickel</keyword>
<evidence type="ECO:0000313" key="3">
    <source>
        <dbReference type="EMBL" id="UXD22321.1"/>
    </source>
</evidence>
<dbReference type="KEGG" id="ipc:IPA_03495"/>
<feature type="binding site" evidence="2">
    <location>
        <position position="64"/>
    </location>
    <ligand>
        <name>Ni(2+)</name>
        <dbReference type="ChEBI" id="CHEBI:49786"/>
    </ligand>
</feature>
<dbReference type="AlphaFoldDB" id="A0A977PK07"/>
<evidence type="ECO:0000256" key="2">
    <source>
        <dbReference type="PIRSR" id="PIRSR601501-1"/>
    </source>
</evidence>
<dbReference type="GO" id="GO:0008901">
    <property type="term" value="F:ferredoxin hydrogenase activity"/>
    <property type="evidence" value="ECO:0007669"/>
    <property type="project" value="InterPro"/>
</dbReference>
<accession>A0A977PK07</accession>
<feature type="binding site" evidence="2">
    <location>
        <position position="67"/>
    </location>
    <ligand>
        <name>Fe cation</name>
        <dbReference type="ChEBI" id="CHEBI:24875"/>
    </ligand>
</feature>
<dbReference type="SUPFAM" id="SSF56762">
    <property type="entry name" value="HydB/Nqo4-like"/>
    <property type="match status" value="1"/>
</dbReference>
<feature type="binding site" evidence="2">
    <location>
        <position position="445"/>
    </location>
    <ligand>
        <name>Fe cation</name>
        <dbReference type="ChEBI" id="CHEBI:24875"/>
    </ligand>
</feature>
<dbReference type="EMBL" id="CP006868">
    <property type="protein sequence ID" value="UXD22321.1"/>
    <property type="molecule type" value="Genomic_DNA"/>
</dbReference>
<dbReference type="Pfam" id="PF00374">
    <property type="entry name" value="NiFeSe_Hases"/>
    <property type="match status" value="2"/>
</dbReference>
<evidence type="ECO:0000313" key="4">
    <source>
        <dbReference type="Proteomes" id="UP001063698"/>
    </source>
</evidence>
<proteinExistence type="predicted"/>
<reference evidence="3" key="1">
    <citation type="submission" date="2013-11" db="EMBL/GenBank/DDBJ databases">
        <title>Comparative genomics of Ignicoccus.</title>
        <authorList>
            <person name="Podar M."/>
        </authorList>
    </citation>
    <scope>NUCLEOTIDE SEQUENCE</scope>
    <source>
        <strain evidence="3">DSM 13166</strain>
    </source>
</reference>
<dbReference type="GO" id="GO:0016151">
    <property type="term" value="F:nickel cation binding"/>
    <property type="evidence" value="ECO:0007669"/>
    <property type="project" value="InterPro"/>
</dbReference>
<dbReference type="InterPro" id="IPR001501">
    <property type="entry name" value="Ni-dep_hyd_lsu"/>
</dbReference>
<dbReference type="PANTHER" id="PTHR43600">
    <property type="entry name" value="COENZYME F420 HYDROGENASE, SUBUNIT ALPHA"/>
    <property type="match status" value="1"/>
</dbReference>
<dbReference type="Gene3D" id="1.10.645.10">
    <property type="entry name" value="Cytochrome-c3 Hydrogenase, chain B"/>
    <property type="match status" value="1"/>
</dbReference>
<feature type="binding site" evidence="2">
    <location>
        <position position="45"/>
    </location>
    <ligand>
        <name>Mg(2+)</name>
        <dbReference type="ChEBI" id="CHEBI:18420"/>
    </ligand>
</feature>
<feature type="binding site" evidence="2">
    <location>
        <position position="442"/>
    </location>
    <ligand>
        <name>Ni(2+)</name>
        <dbReference type="ChEBI" id="CHEBI:49786"/>
    </ligand>
</feature>
<comment type="cofactor">
    <cofactor evidence="2">
        <name>Fe cation</name>
        <dbReference type="ChEBI" id="CHEBI:24875"/>
    </cofactor>
</comment>
<feature type="binding site" evidence="2">
    <location>
        <position position="448"/>
    </location>
    <ligand>
        <name>Mg(2+)</name>
        <dbReference type="ChEBI" id="CHEBI:18420"/>
    </ligand>
</feature>
<protein>
    <recommendedName>
        <fullName evidence="5">Ni/Fe hydrogenase subunit alpha</fullName>
    </recommendedName>
</protein>
<keyword evidence="2" id="KW-0460">Magnesium</keyword>
<feature type="binding site" evidence="2">
    <location>
        <position position="67"/>
    </location>
    <ligand>
        <name>Ni(2+)</name>
        <dbReference type="ChEBI" id="CHEBI:49786"/>
    </ligand>
</feature>
<evidence type="ECO:0000256" key="1">
    <source>
        <dbReference type="ARBA" id="ARBA00023002"/>
    </source>
</evidence>
<keyword evidence="2" id="KW-0408">Iron</keyword>
<organism evidence="3 4">
    <name type="scientific">Ignicoccus pacificus DSM 13166</name>
    <dbReference type="NCBI Taxonomy" id="940294"/>
    <lineage>
        <taxon>Archaea</taxon>
        <taxon>Thermoproteota</taxon>
        <taxon>Thermoprotei</taxon>
        <taxon>Desulfurococcales</taxon>
        <taxon>Desulfurococcaceae</taxon>
        <taxon>Ignicoccus</taxon>
    </lineage>
</organism>
<dbReference type="Proteomes" id="UP001063698">
    <property type="component" value="Chromosome"/>
</dbReference>
<evidence type="ECO:0008006" key="5">
    <source>
        <dbReference type="Google" id="ProtNLM"/>
    </source>
</evidence>
<keyword evidence="2" id="KW-0479">Metal-binding</keyword>
<sequence>MHPKTKKQILLDMTLIEGHMNVIVDTDEGIIKDVRVQGIDSRYFEKFCEGMAIDDLPKITPRICGLCSASHHVASAMAVDHVYGVEIPPRAKLIRRAINYGIILNNHVIHLIMMGFPDLLLKGKNRSMLKLMTVDKELVQEGMKLVKLGHEAVRVFGGRDIHPVRAMGGGVAKPPTETELKLFKEMLEKHEEVMKKFVKMALDKLASVEDLIKSYPNGNKYFGAVVQGNKSDYYEGKLKIVDQKGNVVKEVDPIDYQKALKEYTFDWTYIKPVTVVDEEYPEGAIRVGPISRINIIDSFGTPWADELLENFRQKFGRYAWDPLLYHEARVIESVHMFEMLKELIEMPEMWEGEYLIDTNGMKNERGVGLTEAPRGILIHDVTATEKDGEVVVKKFNIITPTAVNAAAIENDLKKFLLGKNLKDVEQDLYRMVSSVVRSYDPCMACATHSVSKGPSMVIRIREKGKEVRVIKG</sequence>
<keyword evidence="4" id="KW-1185">Reference proteome</keyword>
<dbReference type="PANTHER" id="PTHR43600:SF4">
    <property type="entry name" value="CYTOSOLIC NIFE-HYDROGENASE, ALPHA SUBUNIT"/>
    <property type="match status" value="1"/>
</dbReference>
<keyword evidence="1" id="KW-0560">Oxidoreductase</keyword>
<dbReference type="InterPro" id="IPR029014">
    <property type="entry name" value="NiFe-Hase_large"/>
</dbReference>